<protein>
    <submittedName>
        <fullName evidence="7">Protein FLOURY 1-like</fullName>
    </submittedName>
</protein>
<reference evidence="8" key="1">
    <citation type="submission" date="2024-07" db="EMBL/GenBank/DDBJ databases">
        <title>Two chromosome-level genome assemblies of Korean endemic species Abeliophyllum distichum and Forsythia ovata (Oleaceae).</title>
        <authorList>
            <person name="Jang H."/>
        </authorList>
    </citation>
    <scope>NUCLEOTIDE SEQUENCE [LARGE SCALE GENOMIC DNA]</scope>
</reference>
<gene>
    <name evidence="7" type="ORF">Adt_45974</name>
</gene>
<dbReference type="Pfam" id="PF04576">
    <property type="entry name" value="Zein-binding"/>
    <property type="match status" value="1"/>
</dbReference>
<accession>A0ABD1P3B5</accession>
<dbReference type="PANTHER" id="PTHR31422:SF2">
    <property type="entry name" value="PROTEIN FLOURY 1-LIKE"/>
    <property type="match status" value="1"/>
</dbReference>
<dbReference type="EMBL" id="JBFOLK010000025">
    <property type="protein sequence ID" value="KAL2458371.1"/>
    <property type="molecule type" value="Genomic_DNA"/>
</dbReference>
<feature type="transmembrane region" description="Helical" evidence="5">
    <location>
        <begin position="50"/>
        <end position="73"/>
    </location>
</feature>
<dbReference type="AlphaFoldDB" id="A0ABD1P3B5"/>
<dbReference type="GO" id="GO:0016020">
    <property type="term" value="C:membrane"/>
    <property type="evidence" value="ECO:0007669"/>
    <property type="project" value="UniProtKB-SubCell"/>
</dbReference>
<dbReference type="Proteomes" id="UP001604336">
    <property type="component" value="Unassembled WGS sequence"/>
</dbReference>
<dbReference type="PROSITE" id="PS51775">
    <property type="entry name" value="GTD_BINDING"/>
    <property type="match status" value="1"/>
</dbReference>
<sequence length="210" mass="24328">MQILGRLYLYLIVCCVLGFHKNFLECLLRGCILMDGITYLKQLGDFVCRILVFGILKQVFEYLGVFLLFGFGLKLLQFDWSFRGLVHFVGDFRGKSDGFCSKNDFDENFSSKCKCGWRNSNAPIIQKMEENTEKMNLFIDDDDEINITDYEECDDEKEDIEKDEELDITELRKLVKIERRRASAACTELEKERAASATAAEETMAMILRL</sequence>
<evidence type="ECO:0000259" key="6">
    <source>
        <dbReference type="PROSITE" id="PS51775"/>
    </source>
</evidence>
<comment type="caution">
    <text evidence="7">The sequence shown here is derived from an EMBL/GenBank/DDBJ whole genome shotgun (WGS) entry which is preliminary data.</text>
</comment>
<keyword evidence="8" id="KW-1185">Reference proteome</keyword>
<evidence type="ECO:0000256" key="2">
    <source>
        <dbReference type="ARBA" id="ARBA00022692"/>
    </source>
</evidence>
<feature type="transmembrane region" description="Helical" evidence="5">
    <location>
        <begin position="7"/>
        <end position="24"/>
    </location>
</feature>
<evidence type="ECO:0000256" key="1">
    <source>
        <dbReference type="ARBA" id="ARBA00004370"/>
    </source>
</evidence>
<keyword evidence="2 5" id="KW-0812">Transmembrane</keyword>
<dbReference type="PANTHER" id="PTHR31422">
    <property type="entry name" value="BNAANNG28530D PROTEIN"/>
    <property type="match status" value="1"/>
</dbReference>
<evidence type="ECO:0000256" key="5">
    <source>
        <dbReference type="SAM" id="Phobius"/>
    </source>
</evidence>
<name>A0ABD1P3B5_9LAMI</name>
<organism evidence="7 8">
    <name type="scientific">Abeliophyllum distichum</name>
    <dbReference type="NCBI Taxonomy" id="126358"/>
    <lineage>
        <taxon>Eukaryota</taxon>
        <taxon>Viridiplantae</taxon>
        <taxon>Streptophyta</taxon>
        <taxon>Embryophyta</taxon>
        <taxon>Tracheophyta</taxon>
        <taxon>Spermatophyta</taxon>
        <taxon>Magnoliopsida</taxon>
        <taxon>eudicotyledons</taxon>
        <taxon>Gunneridae</taxon>
        <taxon>Pentapetalae</taxon>
        <taxon>asterids</taxon>
        <taxon>lamiids</taxon>
        <taxon>Lamiales</taxon>
        <taxon>Oleaceae</taxon>
        <taxon>Forsythieae</taxon>
        <taxon>Abeliophyllum</taxon>
    </lineage>
</organism>
<comment type="subcellular location">
    <subcellularLocation>
        <location evidence="1">Membrane</location>
    </subcellularLocation>
</comment>
<evidence type="ECO:0000256" key="4">
    <source>
        <dbReference type="ARBA" id="ARBA00023136"/>
    </source>
</evidence>
<proteinExistence type="predicted"/>
<evidence type="ECO:0000313" key="8">
    <source>
        <dbReference type="Proteomes" id="UP001604336"/>
    </source>
</evidence>
<keyword evidence="4 5" id="KW-0472">Membrane</keyword>
<evidence type="ECO:0000313" key="7">
    <source>
        <dbReference type="EMBL" id="KAL2458371.1"/>
    </source>
</evidence>
<dbReference type="InterPro" id="IPR007656">
    <property type="entry name" value="GTD-bd"/>
</dbReference>
<dbReference type="GO" id="GO:0080115">
    <property type="term" value="F:myosin XI tail binding"/>
    <property type="evidence" value="ECO:0007669"/>
    <property type="project" value="UniProtKB-ARBA"/>
</dbReference>
<feature type="domain" description="GTD-binding" evidence="6">
    <location>
        <begin position="166"/>
        <end position="210"/>
    </location>
</feature>
<evidence type="ECO:0000256" key="3">
    <source>
        <dbReference type="ARBA" id="ARBA00022989"/>
    </source>
</evidence>
<keyword evidence="3 5" id="KW-1133">Transmembrane helix</keyword>